<feature type="chain" id="PRO_5018262991" evidence="2">
    <location>
        <begin position="20"/>
        <end position="208"/>
    </location>
</feature>
<dbReference type="InterPro" id="IPR027385">
    <property type="entry name" value="Beta-barrel_OMP"/>
</dbReference>
<keyword evidence="1 2" id="KW-0732">Signal</keyword>
<dbReference type="EMBL" id="RQVQ01000003">
    <property type="protein sequence ID" value="RRJ92774.1"/>
    <property type="molecule type" value="Genomic_DNA"/>
</dbReference>
<accession>A0A3P3WDQ7</accession>
<gene>
    <name evidence="4" type="ORF">EG240_01795</name>
</gene>
<dbReference type="OrthoDB" id="945117at2"/>
<sequence length="208" mass="22840">MKKILLSLAVVALGYSAQAQEGYGFNQGDIMLEGSIRYSTSDDKALEVKENAFNFTPQVGYFISDKFAAGLYFDLSSTKVDNYSGTTNINKTNAFNVGVFGRYYFLELGQRFKFYGQANVGFANAKNTVELANLPTVETKGSGVNAGLDLGVNYFVTPKIAINFGFANLVDYTTTKPKGGKAQNDFNMNINNFNNFFDAATFGLTFKF</sequence>
<evidence type="ECO:0000256" key="2">
    <source>
        <dbReference type="SAM" id="SignalP"/>
    </source>
</evidence>
<reference evidence="4 5" key="1">
    <citation type="submission" date="2018-11" db="EMBL/GenBank/DDBJ databases">
        <title>Flavobacterium sp. nov., YIM 102701-2 draft genome.</title>
        <authorList>
            <person name="Li G."/>
            <person name="Jiang Y."/>
        </authorList>
    </citation>
    <scope>NUCLEOTIDE SEQUENCE [LARGE SCALE GENOMIC DNA]</scope>
    <source>
        <strain evidence="4 5">YIM 102701-2</strain>
    </source>
</reference>
<protein>
    <submittedName>
        <fullName evidence="4">Porin family protein</fullName>
    </submittedName>
</protein>
<evidence type="ECO:0000259" key="3">
    <source>
        <dbReference type="Pfam" id="PF13505"/>
    </source>
</evidence>
<organism evidence="4 5">
    <name type="scientific">Paenimyroides tangerinum</name>
    <dbReference type="NCBI Taxonomy" id="2488728"/>
    <lineage>
        <taxon>Bacteria</taxon>
        <taxon>Pseudomonadati</taxon>
        <taxon>Bacteroidota</taxon>
        <taxon>Flavobacteriia</taxon>
        <taxon>Flavobacteriales</taxon>
        <taxon>Flavobacteriaceae</taxon>
        <taxon>Paenimyroides</taxon>
    </lineage>
</organism>
<feature type="domain" description="Outer membrane protein beta-barrel" evidence="3">
    <location>
        <begin position="8"/>
        <end position="189"/>
    </location>
</feature>
<evidence type="ECO:0000313" key="4">
    <source>
        <dbReference type="EMBL" id="RRJ92774.1"/>
    </source>
</evidence>
<name>A0A3P3WDQ7_9FLAO</name>
<dbReference type="AlphaFoldDB" id="A0A3P3WDQ7"/>
<feature type="signal peptide" evidence="2">
    <location>
        <begin position="1"/>
        <end position="19"/>
    </location>
</feature>
<dbReference type="SUPFAM" id="SSF56925">
    <property type="entry name" value="OMPA-like"/>
    <property type="match status" value="1"/>
</dbReference>
<evidence type="ECO:0000313" key="5">
    <source>
        <dbReference type="Proteomes" id="UP000275719"/>
    </source>
</evidence>
<keyword evidence="5" id="KW-1185">Reference proteome</keyword>
<dbReference type="InterPro" id="IPR011250">
    <property type="entry name" value="OMP/PagP_B-barrel"/>
</dbReference>
<dbReference type="Proteomes" id="UP000275719">
    <property type="component" value="Unassembled WGS sequence"/>
</dbReference>
<dbReference type="Gene3D" id="2.40.160.20">
    <property type="match status" value="1"/>
</dbReference>
<comment type="caution">
    <text evidence="4">The sequence shown here is derived from an EMBL/GenBank/DDBJ whole genome shotgun (WGS) entry which is preliminary data.</text>
</comment>
<evidence type="ECO:0000256" key="1">
    <source>
        <dbReference type="ARBA" id="ARBA00022729"/>
    </source>
</evidence>
<dbReference type="RefSeq" id="WP_125016806.1">
    <property type="nucleotide sequence ID" value="NZ_RQVQ01000003.1"/>
</dbReference>
<proteinExistence type="predicted"/>
<dbReference type="Pfam" id="PF13505">
    <property type="entry name" value="OMP_b-brl"/>
    <property type="match status" value="1"/>
</dbReference>